<comment type="caution">
    <text evidence="2">The sequence shown here is derived from an EMBL/GenBank/DDBJ whole genome shotgun (WGS) entry which is preliminary data.</text>
</comment>
<sequence length="138" mass="15656">MVESEDYSSVDDYNSEHEDKGIPFYDSEDERTLSGFGEFSLPSDATINGSNRADIEGKSYTDNMEAAKKTKKDYSRPTFDCGYVSDELNSSDPEECGKEKGNSNAKFRKEELNKDFQFKRGMEFNSLAEFREAQCAVE</sequence>
<reference evidence="2 3" key="2">
    <citation type="journal article" date="2017" name="Front. Plant Sci.">
        <title>Gene Classification and Mining of Molecular Markers Useful in Red Clover (Trifolium pratense) Breeding.</title>
        <authorList>
            <person name="Istvanek J."/>
            <person name="Dluhosova J."/>
            <person name="Dluhos P."/>
            <person name="Patkova L."/>
            <person name="Nedelnik J."/>
            <person name="Repkova J."/>
        </authorList>
    </citation>
    <scope>NUCLEOTIDE SEQUENCE [LARGE SCALE GENOMIC DNA]</scope>
    <source>
        <strain evidence="3">cv. Tatra</strain>
        <tissue evidence="2">Young leaves</tissue>
    </source>
</reference>
<organism evidence="2 3">
    <name type="scientific">Trifolium pratense</name>
    <name type="common">Red clover</name>
    <dbReference type="NCBI Taxonomy" id="57577"/>
    <lineage>
        <taxon>Eukaryota</taxon>
        <taxon>Viridiplantae</taxon>
        <taxon>Streptophyta</taxon>
        <taxon>Embryophyta</taxon>
        <taxon>Tracheophyta</taxon>
        <taxon>Spermatophyta</taxon>
        <taxon>Magnoliopsida</taxon>
        <taxon>eudicotyledons</taxon>
        <taxon>Gunneridae</taxon>
        <taxon>Pentapetalae</taxon>
        <taxon>rosids</taxon>
        <taxon>fabids</taxon>
        <taxon>Fabales</taxon>
        <taxon>Fabaceae</taxon>
        <taxon>Papilionoideae</taxon>
        <taxon>50 kb inversion clade</taxon>
        <taxon>NPAAA clade</taxon>
        <taxon>Hologalegina</taxon>
        <taxon>IRL clade</taxon>
        <taxon>Trifolieae</taxon>
        <taxon>Trifolium</taxon>
    </lineage>
</organism>
<name>A0A2K3JUS4_TRIPR</name>
<protein>
    <submittedName>
        <fullName evidence="2">Uncharacterized protein</fullName>
    </submittedName>
</protein>
<evidence type="ECO:0000313" key="3">
    <source>
        <dbReference type="Proteomes" id="UP000236291"/>
    </source>
</evidence>
<dbReference type="AlphaFoldDB" id="A0A2K3JUS4"/>
<gene>
    <name evidence="2" type="ORF">L195_g058866</name>
</gene>
<dbReference type="Proteomes" id="UP000236291">
    <property type="component" value="Unassembled WGS sequence"/>
</dbReference>
<reference evidence="2 3" key="1">
    <citation type="journal article" date="2014" name="Am. J. Bot.">
        <title>Genome assembly and annotation for red clover (Trifolium pratense; Fabaceae).</title>
        <authorList>
            <person name="Istvanek J."/>
            <person name="Jaros M."/>
            <person name="Krenek A."/>
            <person name="Repkova J."/>
        </authorList>
    </citation>
    <scope>NUCLEOTIDE SEQUENCE [LARGE SCALE GENOMIC DNA]</scope>
    <source>
        <strain evidence="3">cv. Tatra</strain>
        <tissue evidence="2">Young leaves</tissue>
    </source>
</reference>
<dbReference type="EMBL" id="ASHM01124984">
    <property type="protein sequence ID" value="PNX57784.1"/>
    <property type="molecule type" value="Genomic_DNA"/>
</dbReference>
<evidence type="ECO:0000313" key="2">
    <source>
        <dbReference type="EMBL" id="PNX57784.1"/>
    </source>
</evidence>
<accession>A0A2K3JUS4</accession>
<evidence type="ECO:0000256" key="1">
    <source>
        <dbReference type="SAM" id="MobiDB-lite"/>
    </source>
</evidence>
<feature type="region of interest" description="Disordered" evidence="1">
    <location>
        <begin position="1"/>
        <end position="37"/>
    </location>
</feature>
<proteinExistence type="predicted"/>